<evidence type="ECO:0000256" key="1">
    <source>
        <dbReference type="SAM" id="Phobius"/>
    </source>
</evidence>
<keyword evidence="1" id="KW-0472">Membrane</keyword>
<organism evidence="2 3">
    <name type="scientific">Toxoplasma gondii VAND</name>
    <dbReference type="NCBI Taxonomy" id="933077"/>
    <lineage>
        <taxon>Eukaryota</taxon>
        <taxon>Sar</taxon>
        <taxon>Alveolata</taxon>
        <taxon>Apicomplexa</taxon>
        <taxon>Conoidasida</taxon>
        <taxon>Coccidia</taxon>
        <taxon>Eucoccidiorida</taxon>
        <taxon>Eimeriorina</taxon>
        <taxon>Sarcocystidae</taxon>
        <taxon>Toxoplasma</taxon>
    </lineage>
</organism>
<proteinExistence type="predicted"/>
<reference evidence="2 3" key="1">
    <citation type="submission" date="2014-08" db="EMBL/GenBank/DDBJ databases">
        <authorList>
            <person name="Sibley D."/>
            <person name="Venepally P."/>
            <person name="Karamycheva S."/>
            <person name="Hadjithomas M."/>
            <person name="Khan A."/>
            <person name="Brunk B."/>
            <person name="Roos D."/>
            <person name="Caler E."/>
            <person name="Lorenzi H."/>
        </authorList>
    </citation>
    <scope>NUCLEOTIDE SEQUENCE [LARGE SCALE GENOMIC DNA]</scope>
    <source>
        <strain evidence="2 3">VAND</strain>
    </source>
</reference>
<evidence type="ECO:0000313" key="3">
    <source>
        <dbReference type="Proteomes" id="UP000028840"/>
    </source>
</evidence>
<feature type="transmembrane region" description="Helical" evidence="1">
    <location>
        <begin position="12"/>
        <end position="36"/>
    </location>
</feature>
<evidence type="ECO:0000313" key="2">
    <source>
        <dbReference type="EMBL" id="KFH01505.1"/>
    </source>
</evidence>
<comment type="caution">
    <text evidence="2">The sequence shown here is derived from an EMBL/GenBank/DDBJ whole genome shotgun (WGS) entry which is preliminary data.</text>
</comment>
<feature type="transmembrane region" description="Helical" evidence="1">
    <location>
        <begin position="42"/>
        <end position="70"/>
    </location>
</feature>
<protein>
    <submittedName>
        <fullName evidence="2">Putative transmembrane protein</fullName>
    </submittedName>
</protein>
<gene>
    <name evidence="2" type="ORF">TGVAND_438020</name>
</gene>
<keyword evidence="1" id="KW-1133">Transmembrane helix</keyword>
<reference evidence="2 3" key="2">
    <citation type="journal article" date="2015" name="Eukaryot. Cell">
        <title>Genetic mapping reveals that sinefungin resistance in Toxoplasma gondii is controlled by a putative amino acid transporter locus that can be used as a negative selectable marker.</title>
        <authorList>
            <person name="Behnke M.S."/>
            <person name="Khan A."/>
            <person name="Sibley L.D."/>
        </authorList>
    </citation>
    <scope>NUCLEOTIDE SEQUENCE [LARGE SCALE GENOMIC DNA]</scope>
    <source>
        <strain evidence="2 3">VAND</strain>
    </source>
</reference>
<keyword evidence="1 2" id="KW-0812">Transmembrane</keyword>
<accession>A0A086PMC3</accession>
<dbReference type="AlphaFoldDB" id="A0A086PMC3"/>
<sequence>MSREGTLDAAPKLHLLALLSFFPCLVLGFGFVSFFLVSALSFVSFFLVSVLSFVFFLVDSLFCFALRVSFVRLVPGFRRSAPSHVDGLARVCGASGAGVLGGICRCMR</sequence>
<name>A0A086PMC3_TOXGO</name>
<dbReference type="EMBL" id="AEYJ02001503">
    <property type="protein sequence ID" value="KFH01505.1"/>
    <property type="molecule type" value="Genomic_DNA"/>
</dbReference>
<dbReference type="Proteomes" id="UP000028840">
    <property type="component" value="Unassembled WGS sequence"/>
</dbReference>
<dbReference type="VEuPathDB" id="ToxoDB:TGVAND_438020"/>